<feature type="coiled-coil region" evidence="1">
    <location>
        <begin position="273"/>
        <end position="300"/>
    </location>
</feature>
<evidence type="ECO:0000256" key="2">
    <source>
        <dbReference type="SAM" id="MobiDB-lite"/>
    </source>
</evidence>
<gene>
    <name evidence="3" type="ORF">ACHHYP_00997</name>
</gene>
<feature type="region of interest" description="Disordered" evidence="2">
    <location>
        <begin position="574"/>
        <end position="646"/>
    </location>
</feature>
<sequence>MDRSPESFELIGSARSRLDEVERDRMDLKMEVAHLRSRLLERVGGDTSALELEEESFMLKKELVAKERMLADQAGYISGLELEHQKALMNLQKLDAAWRASALKTQQLQETLETTQKHSFNVEAMRKAIKAQDEAGRAMQDKLDALEAEVLDKDRAIEAANAQVAALTAQLDATKAELHAQAQANDAVHRAAALDLEAAKEKIAHFQGQATALRNNVELLEQANAALETTNGLLKAKVLQLTEENAATSVHVSTSKADYQRKLHEAASLQSDVDRLSADVHAKELQLRQAAQQAAVLEQLAQERLLLQQQLEVRVASLERVVETKTVALAAAEAKASSTEGTASAQMQAAESTIADLKQALEEAKQSRTLELQTARRVEQDLEKKWRDQVLTAEQRTRDAEASVAGRSKDLQRLTAWQSDVCELLSAASPAAAMLQVRSTLDRLAQLQRTTDALQAKLDAAETRTPITPAAMEPQKIEWPAKRSAAKSLVFEAAVTPKSPSLPVLKIATTPDFPSRLFRPARPAAAAVPPTASSSTPTTTTTKFAWALKARSPIAVPPAAQAKATPEAILEISEIKPSEPKGPTTTPTAAPTASLFRSFKSTPELPVRPTRPLPALVGLKRKGGDLTVPNFSKPRFTFGQTRPKAP</sequence>
<accession>A0A1V9Z9M8</accession>
<protein>
    <submittedName>
        <fullName evidence="3">Uncharacterized protein</fullName>
    </submittedName>
</protein>
<evidence type="ECO:0000313" key="3">
    <source>
        <dbReference type="EMBL" id="OQR94704.1"/>
    </source>
</evidence>
<organism evidence="3 4">
    <name type="scientific">Achlya hypogyna</name>
    <name type="common">Oomycete</name>
    <name type="synonym">Protoachlya hypogyna</name>
    <dbReference type="NCBI Taxonomy" id="1202772"/>
    <lineage>
        <taxon>Eukaryota</taxon>
        <taxon>Sar</taxon>
        <taxon>Stramenopiles</taxon>
        <taxon>Oomycota</taxon>
        <taxon>Saprolegniomycetes</taxon>
        <taxon>Saprolegniales</taxon>
        <taxon>Achlyaceae</taxon>
        <taxon>Achlya</taxon>
    </lineage>
</organism>
<name>A0A1V9Z9M8_ACHHY</name>
<evidence type="ECO:0000313" key="4">
    <source>
        <dbReference type="Proteomes" id="UP000243579"/>
    </source>
</evidence>
<comment type="caution">
    <text evidence="3">The sequence shown here is derived from an EMBL/GenBank/DDBJ whole genome shotgun (WGS) entry which is preliminary data.</text>
</comment>
<feature type="coiled-coil region" evidence="1">
    <location>
        <begin position="11"/>
        <end position="38"/>
    </location>
</feature>
<feature type="coiled-coil region" evidence="1">
    <location>
        <begin position="437"/>
        <end position="464"/>
    </location>
</feature>
<dbReference type="STRING" id="1202772.A0A1V9Z9M8"/>
<evidence type="ECO:0000256" key="1">
    <source>
        <dbReference type="SAM" id="Coils"/>
    </source>
</evidence>
<keyword evidence="4" id="KW-1185">Reference proteome</keyword>
<dbReference type="EMBL" id="JNBR01000354">
    <property type="protein sequence ID" value="OQR94704.1"/>
    <property type="molecule type" value="Genomic_DNA"/>
</dbReference>
<feature type="coiled-coil region" evidence="1">
    <location>
        <begin position="129"/>
        <end position="230"/>
    </location>
</feature>
<dbReference type="OrthoDB" id="166335at2759"/>
<dbReference type="Proteomes" id="UP000243579">
    <property type="component" value="Unassembled WGS sequence"/>
</dbReference>
<proteinExistence type="predicted"/>
<reference evidence="3 4" key="1">
    <citation type="journal article" date="2014" name="Genome Biol. Evol.">
        <title>The secreted proteins of Achlya hypogyna and Thraustotheca clavata identify the ancestral oomycete secretome and reveal gene acquisitions by horizontal gene transfer.</title>
        <authorList>
            <person name="Misner I."/>
            <person name="Blouin N."/>
            <person name="Leonard G."/>
            <person name="Richards T.A."/>
            <person name="Lane C.E."/>
        </authorList>
    </citation>
    <scope>NUCLEOTIDE SEQUENCE [LARGE SCALE GENOMIC DNA]</scope>
    <source>
        <strain evidence="3 4">ATCC 48635</strain>
    </source>
</reference>
<feature type="compositionally biased region" description="Low complexity" evidence="2">
    <location>
        <begin position="583"/>
        <end position="593"/>
    </location>
</feature>
<dbReference type="AlphaFoldDB" id="A0A1V9Z9M8"/>
<keyword evidence="1" id="KW-0175">Coiled coil</keyword>